<feature type="transmembrane region" description="Helical" evidence="1">
    <location>
        <begin position="17"/>
        <end position="36"/>
    </location>
</feature>
<dbReference type="InterPro" id="IPR029058">
    <property type="entry name" value="AB_hydrolase_fold"/>
</dbReference>
<dbReference type="Pfam" id="PF12146">
    <property type="entry name" value="Hydrolase_4"/>
    <property type="match status" value="1"/>
</dbReference>
<dbReference type="Proteomes" id="UP000178943">
    <property type="component" value="Unassembled WGS sequence"/>
</dbReference>
<comment type="caution">
    <text evidence="3">The sequence shown here is derived from an EMBL/GenBank/DDBJ whole genome shotgun (WGS) entry which is preliminary data.</text>
</comment>
<dbReference type="SUPFAM" id="SSF53474">
    <property type="entry name" value="alpha/beta-Hydrolases"/>
    <property type="match status" value="1"/>
</dbReference>
<name>A0A1F5VU10_9BACT</name>
<dbReference type="PANTHER" id="PTHR43265:SF1">
    <property type="entry name" value="ESTERASE ESTD"/>
    <property type="match status" value="1"/>
</dbReference>
<feature type="domain" description="Serine aminopeptidase S33" evidence="2">
    <location>
        <begin position="70"/>
        <end position="209"/>
    </location>
</feature>
<sequence length="319" mass="36409">MNKIIIIVNDLRLKTQILCIVILMLCLFCWLGNYPITEENFTYHKVKFESNNLLLSGKLYIPENPGKVDAVVLSHGFNLLGKEHFLYREMSIRLAEKGYVVLAFDYRGFNQSPKPSGVKTETDFDFAYDLSNAITFLENQNLLINSIILVGHSFGAGVAMNVGLKDKRVNKIVCISPGRRANELYFGENASLGLKWIQEKMMQEMELKNAPPLDLIRKIFYPITIDYFETCSFDKPILFIDGEQEPAEDHAFLKNYFQKLKAKHKEYITIPNAQHYFGVSASVNIYDSSILQQLVDVIDSYIKRVPGTHNSQVAPADDF</sequence>
<reference evidence="3 4" key="1">
    <citation type="journal article" date="2016" name="Nat. Commun.">
        <title>Thousands of microbial genomes shed light on interconnected biogeochemical processes in an aquifer system.</title>
        <authorList>
            <person name="Anantharaman K."/>
            <person name="Brown C.T."/>
            <person name="Hug L.A."/>
            <person name="Sharon I."/>
            <person name="Castelle C.J."/>
            <person name="Probst A.J."/>
            <person name="Thomas B.C."/>
            <person name="Singh A."/>
            <person name="Wilkins M.J."/>
            <person name="Karaoz U."/>
            <person name="Brodie E.L."/>
            <person name="Williams K.H."/>
            <person name="Hubbard S.S."/>
            <person name="Banfield J.F."/>
        </authorList>
    </citation>
    <scope>NUCLEOTIDE SEQUENCE [LARGE SCALE GENOMIC DNA]</scope>
</reference>
<evidence type="ECO:0000259" key="2">
    <source>
        <dbReference type="Pfam" id="PF12146"/>
    </source>
</evidence>
<keyword evidence="1" id="KW-1133">Transmembrane helix</keyword>
<protein>
    <recommendedName>
        <fullName evidence="2">Serine aminopeptidase S33 domain-containing protein</fullName>
    </recommendedName>
</protein>
<evidence type="ECO:0000313" key="4">
    <source>
        <dbReference type="Proteomes" id="UP000178943"/>
    </source>
</evidence>
<accession>A0A1F5VU10</accession>
<organism evidence="3 4">
    <name type="scientific">Candidatus Fischerbacteria bacterium RBG_13_37_8</name>
    <dbReference type="NCBI Taxonomy" id="1817863"/>
    <lineage>
        <taxon>Bacteria</taxon>
        <taxon>Candidatus Fischeribacteriota</taxon>
    </lineage>
</organism>
<proteinExistence type="predicted"/>
<dbReference type="STRING" id="1817863.A2Y62_01360"/>
<dbReference type="EMBL" id="MFGW01000079">
    <property type="protein sequence ID" value="OGF66875.1"/>
    <property type="molecule type" value="Genomic_DNA"/>
</dbReference>
<evidence type="ECO:0000256" key="1">
    <source>
        <dbReference type="SAM" id="Phobius"/>
    </source>
</evidence>
<keyword evidence="1" id="KW-0472">Membrane</keyword>
<keyword evidence="1" id="KW-0812">Transmembrane</keyword>
<dbReference type="InterPro" id="IPR022742">
    <property type="entry name" value="Hydrolase_4"/>
</dbReference>
<gene>
    <name evidence="3" type="ORF">A2Y62_01360</name>
</gene>
<dbReference type="AlphaFoldDB" id="A0A1F5VU10"/>
<dbReference type="InterPro" id="IPR053145">
    <property type="entry name" value="AB_hydrolase_Est10"/>
</dbReference>
<evidence type="ECO:0000313" key="3">
    <source>
        <dbReference type="EMBL" id="OGF66875.1"/>
    </source>
</evidence>
<dbReference type="Gene3D" id="3.40.50.1820">
    <property type="entry name" value="alpha/beta hydrolase"/>
    <property type="match status" value="1"/>
</dbReference>
<dbReference type="PANTHER" id="PTHR43265">
    <property type="entry name" value="ESTERASE ESTD"/>
    <property type="match status" value="1"/>
</dbReference>
<dbReference type="GO" id="GO:0052689">
    <property type="term" value="F:carboxylic ester hydrolase activity"/>
    <property type="evidence" value="ECO:0007669"/>
    <property type="project" value="TreeGrafter"/>
</dbReference>